<dbReference type="STRING" id="283909.R7TYU0"/>
<keyword evidence="3" id="KW-1133">Transmembrane helix</keyword>
<dbReference type="Gene3D" id="3.40.50.1820">
    <property type="entry name" value="alpha/beta hydrolase"/>
    <property type="match status" value="1"/>
</dbReference>
<dbReference type="AlphaFoldDB" id="R7TYU0"/>
<evidence type="ECO:0000313" key="6">
    <source>
        <dbReference type="EnsemblMetazoa" id="CapteP228965"/>
    </source>
</evidence>
<reference evidence="7" key="1">
    <citation type="submission" date="2012-12" db="EMBL/GenBank/DDBJ databases">
        <authorList>
            <person name="Hellsten U."/>
            <person name="Grimwood J."/>
            <person name="Chapman J.A."/>
            <person name="Shapiro H."/>
            <person name="Aerts A."/>
            <person name="Otillar R.P."/>
            <person name="Terry A.Y."/>
            <person name="Boore J.L."/>
            <person name="Simakov O."/>
            <person name="Marletaz F."/>
            <person name="Cho S.-J."/>
            <person name="Edsinger-Gonzales E."/>
            <person name="Havlak P."/>
            <person name="Kuo D.-H."/>
            <person name="Larsson T."/>
            <person name="Lv J."/>
            <person name="Arendt D."/>
            <person name="Savage R."/>
            <person name="Osoegawa K."/>
            <person name="de Jong P."/>
            <person name="Lindberg D.R."/>
            <person name="Seaver E.C."/>
            <person name="Weisblat D.A."/>
            <person name="Putnam N.H."/>
            <person name="Grigoriev I.V."/>
            <person name="Rokhsar D.S."/>
        </authorList>
    </citation>
    <scope>NUCLEOTIDE SEQUENCE</scope>
    <source>
        <strain evidence="7">I ESC-2004</strain>
    </source>
</reference>
<dbReference type="OMA" id="RDIMNAD"/>
<feature type="domain" description="Carboxylesterase type B" evidence="4">
    <location>
        <begin position="8"/>
        <end position="433"/>
    </location>
</feature>
<dbReference type="InterPro" id="IPR051093">
    <property type="entry name" value="Neuroligin/BSAL"/>
</dbReference>
<evidence type="ECO:0000256" key="3">
    <source>
        <dbReference type="SAM" id="Phobius"/>
    </source>
</evidence>
<proteinExistence type="inferred from homology"/>
<dbReference type="FunCoup" id="R7TYU0">
    <property type="interactions" value="272"/>
</dbReference>
<gene>
    <name evidence="5" type="ORF">CAPTEDRAFT_228965</name>
</gene>
<name>R7TYU0_CAPTE</name>
<feature type="transmembrane region" description="Helical" evidence="3">
    <location>
        <begin position="664"/>
        <end position="690"/>
    </location>
</feature>
<protein>
    <recommendedName>
        <fullName evidence="4">Carboxylesterase type B domain-containing protein</fullName>
    </recommendedName>
</protein>
<dbReference type="EnsemblMetazoa" id="CapteT228965">
    <property type="protein sequence ID" value="CapteP228965"/>
    <property type="gene ID" value="CapteG228965"/>
</dbReference>
<keyword evidence="7" id="KW-1185">Reference proteome</keyword>
<dbReference type="OrthoDB" id="3200163at2759"/>
<reference evidence="6" key="3">
    <citation type="submission" date="2015-06" db="UniProtKB">
        <authorList>
            <consortium name="EnsemblMetazoa"/>
        </authorList>
    </citation>
    <scope>IDENTIFICATION</scope>
</reference>
<dbReference type="InterPro" id="IPR029058">
    <property type="entry name" value="AB_hydrolase_fold"/>
</dbReference>
<evidence type="ECO:0000313" key="7">
    <source>
        <dbReference type="Proteomes" id="UP000014760"/>
    </source>
</evidence>
<dbReference type="InterPro" id="IPR002018">
    <property type="entry name" value="CarbesteraseB"/>
</dbReference>
<evidence type="ECO:0000259" key="4">
    <source>
        <dbReference type="Pfam" id="PF00135"/>
    </source>
</evidence>
<evidence type="ECO:0000256" key="1">
    <source>
        <dbReference type="ARBA" id="ARBA00005964"/>
    </source>
</evidence>
<organism evidence="5">
    <name type="scientific">Capitella teleta</name>
    <name type="common">Polychaete worm</name>
    <dbReference type="NCBI Taxonomy" id="283909"/>
    <lineage>
        <taxon>Eukaryota</taxon>
        <taxon>Metazoa</taxon>
        <taxon>Spiralia</taxon>
        <taxon>Lophotrochozoa</taxon>
        <taxon>Annelida</taxon>
        <taxon>Polychaeta</taxon>
        <taxon>Sedentaria</taxon>
        <taxon>Scolecida</taxon>
        <taxon>Capitellidae</taxon>
        <taxon>Capitella</taxon>
    </lineage>
</organism>
<feature type="compositionally biased region" description="Low complexity" evidence="2">
    <location>
        <begin position="643"/>
        <end position="653"/>
    </location>
</feature>
<dbReference type="Proteomes" id="UP000014760">
    <property type="component" value="Unassembled WGS sequence"/>
</dbReference>
<accession>R7TYU0</accession>
<comment type="similarity">
    <text evidence="1">Belongs to the type-B carboxylesterase/lipase family.</text>
</comment>
<dbReference type="EMBL" id="AMQN01010173">
    <property type="status" value="NOT_ANNOTATED_CDS"/>
    <property type="molecule type" value="Genomic_DNA"/>
</dbReference>
<evidence type="ECO:0000313" key="5">
    <source>
        <dbReference type="EMBL" id="ELT99093.1"/>
    </source>
</evidence>
<feature type="compositionally biased region" description="Low complexity" evidence="2">
    <location>
        <begin position="584"/>
        <end position="621"/>
    </location>
</feature>
<dbReference type="EMBL" id="KB307199">
    <property type="protein sequence ID" value="ELT99093.1"/>
    <property type="molecule type" value="Genomic_DNA"/>
</dbReference>
<evidence type="ECO:0000256" key="2">
    <source>
        <dbReference type="SAM" id="MobiDB-lite"/>
    </source>
</evidence>
<dbReference type="PANTHER" id="PTHR43903">
    <property type="entry name" value="NEUROLIGIN"/>
    <property type="match status" value="1"/>
</dbReference>
<keyword evidence="3" id="KW-0472">Membrane</keyword>
<feature type="compositionally biased region" description="Basic residues" evidence="2">
    <location>
        <begin position="627"/>
        <end position="638"/>
    </location>
</feature>
<sequence length="820" mass="91840">MGKSLNIYLYVFISARNESEYLPVVVYIHGETYEIGTGNAYDGSVMAAFGHVIVVTLNYRLGVLGFLSTGDSNAPGNYALLDQVAALHWVRENIRAFGGDPGEISLLGQGYGAAMVNLLMVSPVTRGRNLFKQAIIQSGSALSSWAISHDPLRYTLQLAEAVNCSQFWGQSAQMVQCFKSLPYEDLVRLNIQAPKYYSAWAPVIDRHSVLPDDVRTLMKSRDSLFGKTNLLLGVMKNEGFLYFPQHEVDEGVSIDRLHQIVRTYVRNIYQWHRQKIYEILLHHYTDWENPGDPSIIRDNLMEFIGDGQFIAPLVDLSRIHASTPASTFAYSFSYPSRLEAYPRWAGGVQGDDMVYVFGAPLTDGIDPFLSEFTRSEKMLSEAVLTYWCNFVRSGNPNLPLVQDSNHGGRVQNRFMELDWPLLDNDKQEFLHIGNIFLPMFIPTFQTEQNDAILPLERFMNNSNTQPTTSLSVTQWPGVFCAVSRRNGGKMASEHFGQFFPLVFPDMLAESAVLFTGMRPLIRHHMRGAKMALWLDLIPKMHQADDLDPLHHLLDNYDNLTSFEPDGTRKLDIETLNPIPPLQPETPYAPEEPSTTTTAQPTTTTTTPIPTTTTSTSTIAPTLPSWRRPTKKPNSKSRRGSQSPPTTMTTTVTPAPATGFAMDGMLSLSVTIAVGCSLLFLNILIFAGVYYQKDRMRKELKMRQREMEKEKEEEEVCVGECEHLKCSTSPETDTNSSSMMTPPIHHHMHSPSGMTTLPKHAIPVCPPQAPYNTLPRGGRARHSRTPCEHALHDGIVKHSSPNDVTEHLVNHHHHGNPSTVV</sequence>
<dbReference type="Pfam" id="PF00135">
    <property type="entry name" value="COesterase"/>
    <property type="match status" value="1"/>
</dbReference>
<keyword evidence="3" id="KW-0812">Transmembrane</keyword>
<feature type="region of interest" description="Disordered" evidence="2">
    <location>
        <begin position="797"/>
        <end position="820"/>
    </location>
</feature>
<dbReference type="HOGENOM" id="CLU_006586_5_0_1"/>
<feature type="region of interest" description="Disordered" evidence="2">
    <location>
        <begin position="572"/>
        <end position="653"/>
    </location>
</feature>
<reference evidence="5 7" key="2">
    <citation type="journal article" date="2013" name="Nature">
        <title>Insights into bilaterian evolution from three spiralian genomes.</title>
        <authorList>
            <person name="Simakov O."/>
            <person name="Marletaz F."/>
            <person name="Cho S.J."/>
            <person name="Edsinger-Gonzales E."/>
            <person name="Havlak P."/>
            <person name="Hellsten U."/>
            <person name="Kuo D.H."/>
            <person name="Larsson T."/>
            <person name="Lv J."/>
            <person name="Arendt D."/>
            <person name="Savage R."/>
            <person name="Osoegawa K."/>
            <person name="de Jong P."/>
            <person name="Grimwood J."/>
            <person name="Chapman J.A."/>
            <person name="Shapiro H."/>
            <person name="Aerts A."/>
            <person name="Otillar R.P."/>
            <person name="Terry A.Y."/>
            <person name="Boore J.L."/>
            <person name="Grigoriev I.V."/>
            <person name="Lindberg D.R."/>
            <person name="Seaver E.C."/>
            <person name="Weisblat D.A."/>
            <person name="Putnam N.H."/>
            <person name="Rokhsar D.S."/>
        </authorList>
    </citation>
    <scope>NUCLEOTIDE SEQUENCE</scope>
    <source>
        <strain evidence="5 7">I ESC-2004</strain>
    </source>
</reference>
<dbReference type="SUPFAM" id="SSF53474">
    <property type="entry name" value="alpha/beta-Hydrolases"/>
    <property type="match status" value="1"/>
</dbReference>